<protein>
    <submittedName>
        <fullName evidence="2">Leucine rich repeat</fullName>
    </submittedName>
</protein>
<name>A0AAW1HSD6_POPJA</name>
<evidence type="ECO:0000313" key="2">
    <source>
        <dbReference type="EMBL" id="KAK9679317.1"/>
    </source>
</evidence>
<feature type="region of interest" description="Disordered" evidence="1">
    <location>
        <begin position="555"/>
        <end position="592"/>
    </location>
</feature>
<evidence type="ECO:0000256" key="1">
    <source>
        <dbReference type="SAM" id="MobiDB-lite"/>
    </source>
</evidence>
<dbReference type="SUPFAM" id="SSF52047">
    <property type="entry name" value="RNI-like"/>
    <property type="match status" value="1"/>
</dbReference>
<sequence length="636" mass="71434">MAEEEINTQDIEDQIKQHASDFDTSSTEMEECVHQPIDSEEQSEDDSVSDHTIEKSEQQKSKLNSSFNLVDTEPREAKEEKLSEEELNALFNKNTSSFRCLAQILLSRSSLLKHPLYYFPPLLDPGIDAAFNYVEPEEPVDNVCAEKYKKLCKELNIVPLSRVIKSLPTKELNLRYYGLTDKEFRAIANALNLNTCVEVLNLEENFLNPQSAYCIEELLRENNTLKSLNMKECRIGQTGAANLSEGIMLTQSLRQLDLSHNDLGTEGIQSLAAAFRDNSTIRHLNLGHNNLDLNAAPIIASILKENGILEELDLTWNNLGVPLAMKPLCEALVQNTGLRSLNLSWNGIMLKPAFRHLTKCMKKNGTLECLDLSNNRIGPSMCGLLKGALRKNKSLRALNLAFNILSPDNAYDLIDLMLSKNAPPGFDLLDLENLFVKKDCVPLIRRATRLGKRVNVTGILGNWVIKGPHIIKLLFDRAKLLAQKPKRKSKRKDFGHFVLSLPEKPMKKSAFEAAAKKFKMKMVDNDLLVEITKQFPYKKKAIDCVALKEKYLDLYPDTQPPPPKKKKGKKGKKKQGDAPPVNSGSNDGMNEPVSGDIIVEHLRALRMLLELCFSKLPHGDSCSYSPGCLCMFPNLF</sequence>
<dbReference type="PANTHER" id="PTHR24114:SF2">
    <property type="entry name" value="F-BOX DOMAIN-CONTAINING PROTEIN-RELATED"/>
    <property type="match status" value="1"/>
</dbReference>
<keyword evidence="3" id="KW-1185">Reference proteome</keyword>
<dbReference type="PANTHER" id="PTHR24114">
    <property type="entry name" value="LEUCINE RICH REPEAT FAMILY PROTEIN"/>
    <property type="match status" value="1"/>
</dbReference>
<dbReference type="EMBL" id="JASPKY010001045">
    <property type="protein sequence ID" value="KAK9679317.1"/>
    <property type="molecule type" value="Genomic_DNA"/>
</dbReference>
<feature type="compositionally biased region" description="Basic and acidic residues" evidence="1">
    <location>
        <begin position="72"/>
        <end position="81"/>
    </location>
</feature>
<feature type="compositionally biased region" description="Acidic residues" evidence="1">
    <location>
        <begin position="1"/>
        <end position="12"/>
    </location>
</feature>
<feature type="compositionally biased region" description="Basic and acidic residues" evidence="1">
    <location>
        <begin position="48"/>
        <end position="60"/>
    </location>
</feature>
<dbReference type="Gene3D" id="3.80.10.10">
    <property type="entry name" value="Ribonuclease Inhibitor"/>
    <property type="match status" value="3"/>
</dbReference>
<dbReference type="InterPro" id="IPR032675">
    <property type="entry name" value="LRR_dom_sf"/>
</dbReference>
<gene>
    <name evidence="2" type="ORF">QE152_g40124</name>
</gene>
<feature type="compositionally biased region" description="Basic residues" evidence="1">
    <location>
        <begin position="563"/>
        <end position="573"/>
    </location>
</feature>
<dbReference type="InterPro" id="IPR052394">
    <property type="entry name" value="LRR-containing"/>
</dbReference>
<feature type="region of interest" description="Disordered" evidence="1">
    <location>
        <begin position="1"/>
        <end position="82"/>
    </location>
</feature>
<feature type="compositionally biased region" description="Acidic residues" evidence="1">
    <location>
        <begin position="38"/>
        <end position="47"/>
    </location>
</feature>
<dbReference type="SMART" id="SM00368">
    <property type="entry name" value="LRR_RI"/>
    <property type="match status" value="7"/>
</dbReference>
<dbReference type="AlphaFoldDB" id="A0AAW1HSD6"/>
<comment type="caution">
    <text evidence="2">The sequence shown here is derived from an EMBL/GenBank/DDBJ whole genome shotgun (WGS) entry which is preliminary data.</text>
</comment>
<dbReference type="Pfam" id="PF13516">
    <property type="entry name" value="LRR_6"/>
    <property type="match status" value="4"/>
</dbReference>
<dbReference type="InterPro" id="IPR001611">
    <property type="entry name" value="Leu-rich_rpt"/>
</dbReference>
<dbReference type="Proteomes" id="UP001458880">
    <property type="component" value="Unassembled WGS sequence"/>
</dbReference>
<reference evidence="2 3" key="1">
    <citation type="journal article" date="2024" name="BMC Genomics">
        <title>De novo assembly and annotation of Popillia japonica's genome with initial clues to its potential as an invasive pest.</title>
        <authorList>
            <person name="Cucini C."/>
            <person name="Boschi S."/>
            <person name="Funari R."/>
            <person name="Cardaioli E."/>
            <person name="Iannotti N."/>
            <person name="Marturano G."/>
            <person name="Paoli F."/>
            <person name="Bruttini M."/>
            <person name="Carapelli A."/>
            <person name="Frati F."/>
            <person name="Nardi F."/>
        </authorList>
    </citation>
    <scope>NUCLEOTIDE SEQUENCE [LARGE SCALE GENOMIC DNA]</scope>
    <source>
        <strain evidence="2">DMR45628</strain>
    </source>
</reference>
<proteinExistence type="predicted"/>
<organism evidence="2 3">
    <name type="scientific">Popillia japonica</name>
    <name type="common">Japanese beetle</name>
    <dbReference type="NCBI Taxonomy" id="7064"/>
    <lineage>
        <taxon>Eukaryota</taxon>
        <taxon>Metazoa</taxon>
        <taxon>Ecdysozoa</taxon>
        <taxon>Arthropoda</taxon>
        <taxon>Hexapoda</taxon>
        <taxon>Insecta</taxon>
        <taxon>Pterygota</taxon>
        <taxon>Neoptera</taxon>
        <taxon>Endopterygota</taxon>
        <taxon>Coleoptera</taxon>
        <taxon>Polyphaga</taxon>
        <taxon>Scarabaeiformia</taxon>
        <taxon>Scarabaeidae</taxon>
        <taxon>Rutelinae</taxon>
        <taxon>Popillia</taxon>
    </lineage>
</organism>
<evidence type="ECO:0000313" key="3">
    <source>
        <dbReference type="Proteomes" id="UP001458880"/>
    </source>
</evidence>
<accession>A0AAW1HSD6</accession>